<dbReference type="Gene3D" id="3.40.50.9100">
    <property type="entry name" value="Dehydroquinase, class II"/>
    <property type="match status" value="1"/>
</dbReference>
<dbReference type="GeneID" id="38131193"/>
<dbReference type="RefSeq" id="XP_026617173.1">
    <property type="nucleotide sequence ID" value="XM_026762838.1"/>
</dbReference>
<evidence type="ECO:0000313" key="11">
    <source>
        <dbReference type="Proteomes" id="UP000215305"/>
    </source>
</evidence>
<dbReference type="VEuPathDB" id="FungiDB:CDV56_109219"/>
<dbReference type="InterPro" id="IPR036441">
    <property type="entry name" value="DHquinase_II_sf"/>
</dbReference>
<dbReference type="CDD" id="cd12148">
    <property type="entry name" value="fungal_TF_MHR"/>
    <property type="match status" value="1"/>
</dbReference>
<gene>
    <name evidence="10" type="ORF">CDV56_109219</name>
</gene>
<dbReference type="InterPro" id="IPR052783">
    <property type="entry name" value="Metabolic/Drug-Res_Regulator"/>
</dbReference>
<feature type="domain" description="Zn(2)-C6 fungal-type" evidence="9">
    <location>
        <begin position="15"/>
        <end position="45"/>
    </location>
</feature>
<keyword evidence="3" id="KW-0805">Transcription regulation</keyword>
<evidence type="ECO:0000259" key="9">
    <source>
        <dbReference type="PROSITE" id="PS50048"/>
    </source>
</evidence>
<feature type="compositionally biased region" description="Low complexity" evidence="8">
    <location>
        <begin position="615"/>
        <end position="624"/>
    </location>
</feature>
<keyword evidence="7" id="KW-0539">Nucleus</keyword>
<dbReference type="GO" id="GO:0045944">
    <property type="term" value="P:positive regulation of transcription by RNA polymerase II"/>
    <property type="evidence" value="ECO:0007669"/>
    <property type="project" value="TreeGrafter"/>
</dbReference>
<dbReference type="Proteomes" id="UP000215305">
    <property type="component" value="Unassembled WGS sequence"/>
</dbReference>
<protein>
    <recommendedName>
        <fullName evidence="1">3-dehydroquinate dehydratase</fullName>
        <ecNumber evidence="1">4.2.1.10</ecNumber>
    </recommendedName>
</protein>
<dbReference type="SMART" id="SM00066">
    <property type="entry name" value="GAL4"/>
    <property type="match status" value="1"/>
</dbReference>
<comment type="caution">
    <text evidence="10">The sequence shown here is derived from an EMBL/GenBank/DDBJ whole genome shotgun (WGS) entry which is preliminary data.</text>
</comment>
<dbReference type="SUPFAM" id="SSF57701">
    <property type="entry name" value="Zn2/Cys6 DNA-binding domain"/>
    <property type="match status" value="1"/>
</dbReference>
<proteinExistence type="predicted"/>
<evidence type="ECO:0000256" key="1">
    <source>
        <dbReference type="ARBA" id="ARBA00012060"/>
    </source>
</evidence>
<dbReference type="SUPFAM" id="SSF52304">
    <property type="entry name" value="Type II 3-dehydroquinate dehydratase"/>
    <property type="match status" value="1"/>
</dbReference>
<dbReference type="GO" id="GO:0000981">
    <property type="term" value="F:DNA-binding transcription factor activity, RNA polymerase II-specific"/>
    <property type="evidence" value="ECO:0007669"/>
    <property type="project" value="InterPro"/>
</dbReference>
<dbReference type="EC" id="4.2.1.10" evidence="1"/>
<evidence type="ECO:0000256" key="5">
    <source>
        <dbReference type="ARBA" id="ARBA00023163"/>
    </source>
</evidence>
<dbReference type="Gene3D" id="4.10.240.10">
    <property type="entry name" value="Zn(2)-C6 fungal-type DNA-binding domain"/>
    <property type="match status" value="1"/>
</dbReference>
<evidence type="ECO:0000256" key="6">
    <source>
        <dbReference type="ARBA" id="ARBA00023239"/>
    </source>
</evidence>
<dbReference type="InterPro" id="IPR007219">
    <property type="entry name" value="XnlR_reg_dom"/>
</dbReference>
<dbReference type="CDD" id="cd00067">
    <property type="entry name" value="GAL4"/>
    <property type="match status" value="1"/>
</dbReference>
<dbReference type="Pfam" id="PF04082">
    <property type="entry name" value="Fungal_trans"/>
    <property type="match status" value="1"/>
</dbReference>
<dbReference type="AlphaFoldDB" id="A0A397HSH1"/>
<dbReference type="PROSITE" id="PS50048">
    <property type="entry name" value="ZN2_CY6_FUNGAL_2"/>
    <property type="match status" value="1"/>
</dbReference>
<sequence length="694" mass="77663">MSSSRPFKRQRICRACDQCRRRKSKCDGTQPVCEICRSAGRTCTYEAGGGRRGLPSGYVRGLETALGLIFKNIPNSENILRGLLAECGAAKARNRAVAAWRKSQVNRGISQMLVPGSKETSMEDSIDDEAEGEELENRDVIPTIESIEPFIPPKEISPQAPPIISLEPKEVVDLPIPDNTAGLLELYFTHTHCWFPILERRDLLRAMHTYPHRSTPRDATCHLMLWAVIAYSSVTNPHHNHGQPNSTQILHSIQRRILSHSDKLELGHIQALLILVLLHLQVGDINRAWVLVGQATRLVTVLPMLSKSRFLHTVHACILLDSIASALLNRSPCLSLEEQLVYGPVEEDDVDEWDHWTARNGLTSKGPLRALSTFNAVRQLMQLLTRVSYCPVDLAQLHSLLLEIQEQQAILLAHYSDPRSDSATPPLLTLHLTAGFVILSLIRRCRPPSANMIDLTIKTSHRMFDLFDSYVKLTGHVTSPLLRCFLLQCRRCLESYLSAADGTEIDVLKSRLSTYSQEFQLDENSSHKNRSAAIQTTREWRSPLQQMTDFRAGQSFQIGNLNPLQSHYTRPVSACPALFPAEHPTPSPALPGEADGFDALFEEMVTLIPSTSRNALHPPHQRAQPQPPRHPRTTPLRLHHLPQLEDSAKALAACKGAQLESFQSNHEGQIIYRIHEVRGHTDAIITNSSAFALY</sequence>
<keyword evidence="5" id="KW-0804">Transcription</keyword>
<feature type="region of interest" description="Disordered" evidence="8">
    <location>
        <begin position="612"/>
        <end position="634"/>
    </location>
</feature>
<dbReference type="GO" id="GO:0003855">
    <property type="term" value="F:3-dehydroquinate dehydratase activity"/>
    <property type="evidence" value="ECO:0007669"/>
    <property type="project" value="UniProtKB-EC"/>
</dbReference>
<accession>A0A397HSH1</accession>
<dbReference type="OrthoDB" id="2534600at2759"/>
<dbReference type="PANTHER" id="PTHR47655">
    <property type="entry name" value="QUINIC ACID UTILIZATION ACTIVATOR"/>
    <property type="match status" value="1"/>
</dbReference>
<dbReference type="InterPro" id="IPR001138">
    <property type="entry name" value="Zn2Cys6_DnaBD"/>
</dbReference>
<dbReference type="GO" id="GO:0003677">
    <property type="term" value="F:DNA binding"/>
    <property type="evidence" value="ECO:0007669"/>
    <property type="project" value="UniProtKB-KW"/>
</dbReference>
<keyword evidence="11" id="KW-1185">Reference proteome</keyword>
<dbReference type="PANTHER" id="PTHR47655:SF2">
    <property type="entry name" value="QUINIC ACID UTILIZATION ACTIVATOR"/>
    <property type="match status" value="1"/>
</dbReference>
<dbReference type="Pfam" id="PF01220">
    <property type="entry name" value="DHquinase_II"/>
    <property type="match status" value="1"/>
</dbReference>
<keyword evidence="4" id="KW-0238">DNA-binding</keyword>
<evidence type="ECO:0000313" key="10">
    <source>
        <dbReference type="EMBL" id="RHZ63470.1"/>
    </source>
</evidence>
<evidence type="ECO:0000256" key="8">
    <source>
        <dbReference type="SAM" id="MobiDB-lite"/>
    </source>
</evidence>
<dbReference type="Pfam" id="PF00172">
    <property type="entry name" value="Zn_clus"/>
    <property type="match status" value="1"/>
</dbReference>
<keyword evidence="6" id="KW-0456">Lyase</keyword>
<dbReference type="STRING" id="41047.A0A397HSH1"/>
<organism evidence="10 11">
    <name type="scientific">Aspergillus thermomutatus</name>
    <name type="common">Neosartorya pseudofischeri</name>
    <dbReference type="NCBI Taxonomy" id="41047"/>
    <lineage>
        <taxon>Eukaryota</taxon>
        <taxon>Fungi</taxon>
        <taxon>Dikarya</taxon>
        <taxon>Ascomycota</taxon>
        <taxon>Pezizomycotina</taxon>
        <taxon>Eurotiomycetes</taxon>
        <taxon>Eurotiomycetidae</taxon>
        <taxon>Eurotiales</taxon>
        <taxon>Aspergillaceae</taxon>
        <taxon>Aspergillus</taxon>
        <taxon>Aspergillus subgen. Fumigati</taxon>
    </lineage>
</organism>
<dbReference type="GO" id="GO:0006351">
    <property type="term" value="P:DNA-templated transcription"/>
    <property type="evidence" value="ECO:0007669"/>
    <property type="project" value="InterPro"/>
</dbReference>
<name>A0A397HSH1_ASPTH</name>
<evidence type="ECO:0000256" key="3">
    <source>
        <dbReference type="ARBA" id="ARBA00023015"/>
    </source>
</evidence>
<reference evidence="10" key="1">
    <citation type="submission" date="2018-08" db="EMBL/GenBank/DDBJ databases">
        <title>Draft genome sequence of azole-resistant Aspergillus thermomutatus (Neosartorya pseudofischeri) strain HMR AF 39, isolated from a human nasal aspirate.</title>
        <authorList>
            <person name="Parent-Michaud M."/>
            <person name="Dufresne P.J."/>
            <person name="Fournier E."/>
            <person name="Martineau C."/>
            <person name="Moreira S."/>
            <person name="Perkins V."/>
            <person name="De Repentigny L."/>
            <person name="Dufresne S.F."/>
        </authorList>
    </citation>
    <scope>NUCLEOTIDE SEQUENCE [LARGE SCALE GENOMIC DNA]</scope>
    <source>
        <strain evidence="10">HMR AF 39</strain>
    </source>
</reference>
<dbReference type="EMBL" id="NKHU02000029">
    <property type="protein sequence ID" value="RHZ63470.1"/>
    <property type="molecule type" value="Genomic_DNA"/>
</dbReference>
<dbReference type="InterPro" id="IPR001874">
    <property type="entry name" value="DHquinase_II"/>
</dbReference>
<dbReference type="GO" id="GO:0008270">
    <property type="term" value="F:zinc ion binding"/>
    <property type="evidence" value="ECO:0007669"/>
    <property type="project" value="InterPro"/>
</dbReference>
<evidence type="ECO:0000256" key="2">
    <source>
        <dbReference type="ARBA" id="ARBA00022723"/>
    </source>
</evidence>
<evidence type="ECO:0000256" key="4">
    <source>
        <dbReference type="ARBA" id="ARBA00023125"/>
    </source>
</evidence>
<evidence type="ECO:0000256" key="7">
    <source>
        <dbReference type="ARBA" id="ARBA00023242"/>
    </source>
</evidence>
<keyword evidence="2" id="KW-0479">Metal-binding</keyword>
<dbReference type="InterPro" id="IPR036864">
    <property type="entry name" value="Zn2-C6_fun-type_DNA-bd_sf"/>
</dbReference>
<dbReference type="PROSITE" id="PS00463">
    <property type="entry name" value="ZN2_CY6_FUNGAL_1"/>
    <property type="match status" value="1"/>
</dbReference>